<evidence type="ECO:0000313" key="3">
    <source>
        <dbReference type="Proteomes" id="UP000176867"/>
    </source>
</evidence>
<dbReference type="SUPFAM" id="SSF56219">
    <property type="entry name" value="DNase I-like"/>
    <property type="match status" value="1"/>
</dbReference>
<reference evidence="2 3" key="1">
    <citation type="journal article" date="2016" name="Nat. Commun.">
        <title>Thousands of microbial genomes shed light on interconnected biogeochemical processes in an aquifer system.</title>
        <authorList>
            <person name="Anantharaman K."/>
            <person name="Brown C.T."/>
            <person name="Hug L.A."/>
            <person name="Sharon I."/>
            <person name="Castelle C.J."/>
            <person name="Probst A.J."/>
            <person name="Thomas B.C."/>
            <person name="Singh A."/>
            <person name="Wilkins M.J."/>
            <person name="Karaoz U."/>
            <person name="Brodie E.L."/>
            <person name="Williams K.H."/>
            <person name="Hubbard S.S."/>
            <person name="Banfield J.F."/>
        </authorList>
    </citation>
    <scope>NUCLEOTIDE SEQUENCE [LARGE SCALE GENOMIC DNA]</scope>
</reference>
<dbReference type="Proteomes" id="UP000176867">
    <property type="component" value="Unassembled WGS sequence"/>
</dbReference>
<accession>A0A1F6G5V0</accession>
<protein>
    <recommendedName>
        <fullName evidence="1">Endonuclease/exonuclease/phosphatase domain-containing protein</fullName>
    </recommendedName>
</protein>
<dbReference type="STRING" id="1798533.A2609_00220"/>
<dbReference type="AlphaFoldDB" id="A0A1F6G5V0"/>
<evidence type="ECO:0000313" key="2">
    <source>
        <dbReference type="EMBL" id="OGG93485.1"/>
    </source>
</evidence>
<proteinExistence type="predicted"/>
<name>A0A1F6G5V0_9BACT</name>
<organism evidence="2 3">
    <name type="scientific">Candidatus Kaiserbacteria bacterium RIFOXYD1_FULL_47_14</name>
    <dbReference type="NCBI Taxonomy" id="1798533"/>
    <lineage>
        <taxon>Bacteria</taxon>
        <taxon>Candidatus Kaiseribacteriota</taxon>
    </lineage>
</organism>
<gene>
    <name evidence="2" type="ORF">A2609_00220</name>
</gene>
<evidence type="ECO:0000259" key="1">
    <source>
        <dbReference type="Pfam" id="PF03372"/>
    </source>
</evidence>
<dbReference type="GO" id="GO:0003824">
    <property type="term" value="F:catalytic activity"/>
    <property type="evidence" value="ECO:0007669"/>
    <property type="project" value="InterPro"/>
</dbReference>
<dbReference type="InterPro" id="IPR005135">
    <property type="entry name" value="Endo/exonuclease/phosphatase"/>
</dbReference>
<comment type="caution">
    <text evidence="2">The sequence shown here is derived from an EMBL/GenBank/DDBJ whole genome shotgun (WGS) entry which is preliminary data.</text>
</comment>
<dbReference type="Pfam" id="PF03372">
    <property type="entry name" value="Exo_endo_phos"/>
    <property type="match status" value="1"/>
</dbReference>
<dbReference type="Gene3D" id="3.60.10.10">
    <property type="entry name" value="Endonuclease/exonuclease/phosphatase"/>
    <property type="match status" value="1"/>
</dbReference>
<dbReference type="EMBL" id="MFMU01000006">
    <property type="protein sequence ID" value="OGG93485.1"/>
    <property type="molecule type" value="Genomic_DNA"/>
</dbReference>
<feature type="domain" description="Endonuclease/exonuclease/phosphatase" evidence="1">
    <location>
        <begin position="5"/>
        <end position="252"/>
    </location>
</feature>
<dbReference type="InterPro" id="IPR036691">
    <property type="entry name" value="Endo/exonu/phosph_ase_sf"/>
</dbReference>
<sequence length="259" mass="29770">MNIYSWNMKFCNRELDRAFAFIAQSDFDIFCLQEVPEEFLGRLNTLSCSIISAPDVTQSFRGTVSTAYLAILSRYPIQNTTVHDLPSHTFLPSTRGRIFARSMCATGLWSKWLGNRHWIEAAVSVPKLGMITVCDLRLPLMSIEGRTEEFETILATRNKNYPTIMCGDFNILEKPHITTLNWLLGGRVRDMLFYRRERNHFEKRFATHKLLNALHGKITHNLSRSQLDHILISNLFSIKNAEVISDRAGSDHCPIHIKI</sequence>